<organism evidence="5 6">
    <name type="scientific">Capnocytophaga ochracea</name>
    <dbReference type="NCBI Taxonomy" id="1018"/>
    <lineage>
        <taxon>Bacteria</taxon>
        <taxon>Pseudomonadati</taxon>
        <taxon>Bacteroidota</taxon>
        <taxon>Flavobacteriia</taxon>
        <taxon>Flavobacteriales</taxon>
        <taxon>Flavobacteriaceae</taxon>
        <taxon>Capnocytophaga</taxon>
    </lineage>
</organism>
<dbReference type="EMBL" id="UARG01000017">
    <property type="protein sequence ID" value="SQA78008.1"/>
    <property type="molecule type" value="Genomic_DNA"/>
</dbReference>
<proteinExistence type="inferred from homology"/>
<dbReference type="Gene3D" id="3.40.47.10">
    <property type="match status" value="1"/>
</dbReference>
<dbReference type="InterPro" id="IPR020841">
    <property type="entry name" value="PKS_Beta-ketoAc_synthase_dom"/>
</dbReference>
<dbReference type="InterPro" id="IPR014030">
    <property type="entry name" value="Ketoacyl_synth_N"/>
</dbReference>
<dbReference type="PROSITE" id="PS52004">
    <property type="entry name" value="KS3_2"/>
    <property type="match status" value="1"/>
</dbReference>
<accession>A0A2X2RA91</accession>
<keyword evidence="2 3" id="KW-0808">Transferase</keyword>
<dbReference type="SUPFAM" id="SSF53901">
    <property type="entry name" value="Thiolase-like"/>
    <property type="match status" value="2"/>
</dbReference>
<dbReference type="PANTHER" id="PTHR11712">
    <property type="entry name" value="POLYKETIDE SYNTHASE-RELATED"/>
    <property type="match status" value="1"/>
</dbReference>
<dbReference type="PANTHER" id="PTHR11712:SF347">
    <property type="entry name" value="BETA KETOACYL-ACYL CARRIER PROTEIN SYNTHASE"/>
    <property type="match status" value="1"/>
</dbReference>
<reference evidence="5 6" key="1">
    <citation type="submission" date="2018-06" db="EMBL/GenBank/DDBJ databases">
        <authorList>
            <consortium name="Pathogen Informatics"/>
            <person name="Doyle S."/>
        </authorList>
    </citation>
    <scope>NUCLEOTIDE SEQUENCE [LARGE SCALE GENOMIC DNA]</scope>
    <source>
        <strain evidence="5 6">NCTC11546</strain>
    </source>
</reference>
<evidence type="ECO:0000256" key="3">
    <source>
        <dbReference type="RuleBase" id="RU003694"/>
    </source>
</evidence>
<gene>
    <name evidence="5" type="primary">kasA</name>
    <name evidence="5" type="ORF">NCTC11546_01234</name>
</gene>
<evidence type="ECO:0000313" key="6">
    <source>
        <dbReference type="Proteomes" id="UP000249891"/>
    </source>
</evidence>
<evidence type="ECO:0000313" key="5">
    <source>
        <dbReference type="EMBL" id="SQA78008.1"/>
    </source>
</evidence>
<comment type="similarity">
    <text evidence="1 3">Belongs to the thiolase-like superfamily. Beta-ketoacyl-ACP synthases family.</text>
</comment>
<dbReference type="GO" id="GO:0004315">
    <property type="term" value="F:3-oxoacyl-[acyl-carrier-protein] synthase activity"/>
    <property type="evidence" value="ECO:0007669"/>
    <property type="project" value="UniProtKB-EC"/>
</dbReference>
<dbReference type="InterPro" id="IPR014031">
    <property type="entry name" value="Ketoacyl_synth_C"/>
</dbReference>
<evidence type="ECO:0000256" key="2">
    <source>
        <dbReference type="ARBA" id="ARBA00022679"/>
    </source>
</evidence>
<dbReference type="EC" id="2.3.1.41" evidence="5"/>
<sequence length="399" mass="43081">MPVVLRLANLLITSYLCTLYQKFLRLLPPKMYIQHYNIVTPLGFDLPTTARLLLRERSAIARYPMYGQLTDVCLSKIGDGAIENRFQQVVERNDFSRLEKLLLLAIAPIFHKIKITPRTALILSSTKGNISALANGDSAPLLSTLAQKMANAIGVTTTPIVVSNACVSGAMALSVADRLLKADACDSAIVLAGDEISEFVLSGFQSFQAMSAQPCRPYDAQRDGITLGEATAVAYVTREATGAKAQLLGSSSINDANHISGPSRTGEGLYLSVLNALDEAKLRPEQIDLINAHGTGTLYNDEMESNAFMRAGLLSPPLNSYKGYFGHTLGTSGLLETVLTIEFARHKILLKSLNYETLGVSQPINVLKQTQHTEVKHLLKTASGFGGSNTALAIKVIND</sequence>
<dbReference type="InterPro" id="IPR000794">
    <property type="entry name" value="Beta-ketoacyl_synthase"/>
</dbReference>
<dbReference type="Pfam" id="PF02801">
    <property type="entry name" value="Ketoacyl-synt_C"/>
    <property type="match status" value="1"/>
</dbReference>
<dbReference type="GO" id="GO:0006633">
    <property type="term" value="P:fatty acid biosynthetic process"/>
    <property type="evidence" value="ECO:0007669"/>
    <property type="project" value="TreeGrafter"/>
</dbReference>
<evidence type="ECO:0000256" key="1">
    <source>
        <dbReference type="ARBA" id="ARBA00008467"/>
    </source>
</evidence>
<feature type="domain" description="Ketosynthase family 3 (KS3)" evidence="4">
    <location>
        <begin position="28"/>
        <end position="396"/>
    </location>
</feature>
<dbReference type="Proteomes" id="UP000249891">
    <property type="component" value="Unassembled WGS sequence"/>
</dbReference>
<evidence type="ECO:0000259" key="4">
    <source>
        <dbReference type="PROSITE" id="PS52004"/>
    </source>
</evidence>
<protein>
    <submittedName>
        <fullName evidence="5">3-oxoacyl-[acyl-carrier-protein] synthase 1</fullName>
        <ecNumber evidence="5">2.3.1.41</ecNumber>
    </submittedName>
</protein>
<name>A0A2X2RA91_CAPOC</name>
<dbReference type="SMART" id="SM00825">
    <property type="entry name" value="PKS_KS"/>
    <property type="match status" value="1"/>
</dbReference>
<dbReference type="Pfam" id="PF00109">
    <property type="entry name" value="ketoacyl-synt"/>
    <property type="match status" value="1"/>
</dbReference>
<dbReference type="InterPro" id="IPR016039">
    <property type="entry name" value="Thiolase-like"/>
</dbReference>
<keyword evidence="5" id="KW-0012">Acyltransferase</keyword>
<dbReference type="AlphaFoldDB" id="A0A2X2RA91"/>